<reference evidence="1" key="1">
    <citation type="submission" date="2023-02" db="EMBL/GenBank/DDBJ databases">
        <title>Proposal of a novel subspecies: Alicyclobacillus hesperidum subspecies aegle.</title>
        <authorList>
            <person name="Goto K."/>
            <person name="Fujii T."/>
            <person name="Yasui K."/>
            <person name="Mochida K."/>
            <person name="Kato-Tanaka Y."/>
            <person name="Morohoshi S."/>
            <person name="An S.Y."/>
            <person name="Kasai H."/>
            <person name="Yokota A."/>
        </authorList>
    </citation>
    <scope>NUCLEOTIDE SEQUENCE</scope>
    <source>
        <strain evidence="1">DSM 12766</strain>
    </source>
</reference>
<gene>
    <name evidence="1" type="ORF">Heshes_13250</name>
</gene>
<protein>
    <submittedName>
        <fullName evidence="1">Uncharacterized protein</fullName>
    </submittedName>
</protein>
<evidence type="ECO:0000313" key="1">
    <source>
        <dbReference type="EMBL" id="GLV13641.1"/>
    </source>
</evidence>
<organism evidence="1 2">
    <name type="scientific">Alicyclobacillus hesperidum</name>
    <dbReference type="NCBI Taxonomy" id="89784"/>
    <lineage>
        <taxon>Bacteria</taxon>
        <taxon>Bacillati</taxon>
        <taxon>Bacillota</taxon>
        <taxon>Bacilli</taxon>
        <taxon>Bacillales</taxon>
        <taxon>Alicyclobacillaceae</taxon>
        <taxon>Alicyclobacillus</taxon>
    </lineage>
</organism>
<dbReference type="AlphaFoldDB" id="A0AA37X1G8"/>
<dbReference type="Proteomes" id="UP001157137">
    <property type="component" value="Unassembled WGS sequence"/>
</dbReference>
<evidence type="ECO:0000313" key="2">
    <source>
        <dbReference type="Proteomes" id="UP001157137"/>
    </source>
</evidence>
<dbReference type="EMBL" id="BSRA01000006">
    <property type="protein sequence ID" value="GLV13641.1"/>
    <property type="molecule type" value="Genomic_DNA"/>
</dbReference>
<sequence>MFRYESHESQVPTHKTLVKFGLSFQPSIPNRETLELQTELQSYTFNCVANATLPKRRHEG</sequence>
<comment type="caution">
    <text evidence="1">The sequence shown here is derived from an EMBL/GenBank/DDBJ whole genome shotgun (WGS) entry which is preliminary data.</text>
</comment>
<proteinExistence type="predicted"/>
<accession>A0AA37X1G8</accession>
<name>A0AA37X1G8_9BACL</name>